<feature type="non-terminal residue" evidence="3">
    <location>
        <position position="1"/>
    </location>
</feature>
<evidence type="ECO:0000256" key="1">
    <source>
        <dbReference type="PROSITE-ProRule" id="PRU00042"/>
    </source>
</evidence>
<dbReference type="SMART" id="SM00355">
    <property type="entry name" value="ZnF_C2H2"/>
    <property type="match status" value="2"/>
</dbReference>
<keyword evidence="1" id="KW-0863">Zinc-finger</keyword>
<dbReference type="PROSITE" id="PS50157">
    <property type="entry name" value="ZINC_FINGER_C2H2_2"/>
    <property type="match status" value="1"/>
</dbReference>
<dbReference type="GO" id="GO:0008270">
    <property type="term" value="F:zinc ion binding"/>
    <property type="evidence" value="ECO:0007669"/>
    <property type="project" value="UniProtKB-KW"/>
</dbReference>
<dbReference type="Gene3D" id="3.30.160.60">
    <property type="entry name" value="Classic Zinc Finger"/>
    <property type="match status" value="2"/>
</dbReference>
<sequence>FQCSKLSCGRSFNRHTDRERHMRVHSEERKFVCIVPGCQRRFYRKDKLLDHSR</sequence>
<feature type="domain" description="C2H2-type" evidence="2">
    <location>
        <begin position="1"/>
        <end position="30"/>
    </location>
</feature>
<accession>A0A8E2JWY3</accession>
<dbReference type="OrthoDB" id="654211at2759"/>
<dbReference type="InterPro" id="IPR013087">
    <property type="entry name" value="Znf_C2H2_type"/>
</dbReference>
<dbReference type="EMBL" id="KV748839">
    <property type="protein sequence ID" value="OCL12725.1"/>
    <property type="molecule type" value="Genomic_DNA"/>
</dbReference>
<dbReference type="InterPro" id="IPR036236">
    <property type="entry name" value="Znf_C2H2_sf"/>
</dbReference>
<dbReference type="Proteomes" id="UP000250140">
    <property type="component" value="Unassembled WGS sequence"/>
</dbReference>
<dbReference type="PROSITE" id="PS00028">
    <property type="entry name" value="ZINC_FINGER_C2H2_1"/>
    <property type="match status" value="1"/>
</dbReference>
<evidence type="ECO:0000313" key="3">
    <source>
        <dbReference type="EMBL" id="OCL12725.1"/>
    </source>
</evidence>
<proteinExistence type="predicted"/>
<gene>
    <name evidence="3" type="ORF">AOQ84DRAFT_276547</name>
</gene>
<dbReference type="SUPFAM" id="SSF57667">
    <property type="entry name" value="beta-beta-alpha zinc fingers"/>
    <property type="match status" value="1"/>
</dbReference>
<name>A0A8E2JWY3_9PEZI</name>
<dbReference type="AlphaFoldDB" id="A0A8E2JWY3"/>
<reference evidence="3 4" key="1">
    <citation type="journal article" date="2016" name="Nat. Commun.">
        <title>Ectomycorrhizal ecology is imprinted in the genome of the dominant symbiotic fungus Cenococcum geophilum.</title>
        <authorList>
            <consortium name="DOE Joint Genome Institute"/>
            <person name="Peter M."/>
            <person name="Kohler A."/>
            <person name="Ohm R.A."/>
            <person name="Kuo A."/>
            <person name="Krutzmann J."/>
            <person name="Morin E."/>
            <person name="Arend M."/>
            <person name="Barry K.W."/>
            <person name="Binder M."/>
            <person name="Choi C."/>
            <person name="Clum A."/>
            <person name="Copeland A."/>
            <person name="Grisel N."/>
            <person name="Haridas S."/>
            <person name="Kipfer T."/>
            <person name="LaButti K."/>
            <person name="Lindquist E."/>
            <person name="Lipzen A."/>
            <person name="Maire R."/>
            <person name="Meier B."/>
            <person name="Mihaltcheva S."/>
            <person name="Molinier V."/>
            <person name="Murat C."/>
            <person name="Poggeler S."/>
            <person name="Quandt C.A."/>
            <person name="Sperisen C."/>
            <person name="Tritt A."/>
            <person name="Tisserant E."/>
            <person name="Crous P.W."/>
            <person name="Henrissat B."/>
            <person name="Nehls U."/>
            <person name="Egli S."/>
            <person name="Spatafora J.W."/>
            <person name="Grigoriev I.V."/>
            <person name="Martin F.M."/>
        </authorList>
    </citation>
    <scope>NUCLEOTIDE SEQUENCE [LARGE SCALE GENOMIC DNA]</scope>
    <source>
        <strain evidence="3 4">CBS 207.34</strain>
    </source>
</reference>
<keyword evidence="1" id="KW-0862">Zinc</keyword>
<organism evidence="3 4">
    <name type="scientific">Glonium stellatum</name>
    <dbReference type="NCBI Taxonomy" id="574774"/>
    <lineage>
        <taxon>Eukaryota</taxon>
        <taxon>Fungi</taxon>
        <taxon>Dikarya</taxon>
        <taxon>Ascomycota</taxon>
        <taxon>Pezizomycotina</taxon>
        <taxon>Dothideomycetes</taxon>
        <taxon>Pleosporomycetidae</taxon>
        <taxon>Gloniales</taxon>
        <taxon>Gloniaceae</taxon>
        <taxon>Glonium</taxon>
    </lineage>
</organism>
<protein>
    <recommendedName>
        <fullName evidence="2">C2H2-type domain-containing protein</fullName>
    </recommendedName>
</protein>
<evidence type="ECO:0000259" key="2">
    <source>
        <dbReference type="PROSITE" id="PS50157"/>
    </source>
</evidence>
<dbReference type="Pfam" id="PF00096">
    <property type="entry name" value="zf-C2H2"/>
    <property type="match status" value="1"/>
</dbReference>
<keyword evidence="4" id="KW-1185">Reference proteome</keyword>
<evidence type="ECO:0000313" key="4">
    <source>
        <dbReference type="Proteomes" id="UP000250140"/>
    </source>
</evidence>
<keyword evidence="1" id="KW-0479">Metal-binding</keyword>
<feature type="non-terminal residue" evidence="3">
    <location>
        <position position="53"/>
    </location>
</feature>